<sequence length="218" mass="22597">MKESSSGVVLQSLISSGSAVLCWSAAGLLRLSPLLKDSLCCSAHPALSFASAGLIRVSFFSCWSGLVRLRFCLRLRNIMASRRLTRATASGYTPRAPTPAPAARARAPAPAPAPAPAAPAPALAAFAAPALAPAAPVPAQADPTSAPPTAPVDRRIGKRGPSRGIATNRVIKTKTNGKLELPISMENLAPNGIHADLFASEVGIVTRQNAHLDVEKWS</sequence>
<keyword evidence="4" id="KW-1185">Reference proteome</keyword>
<evidence type="ECO:0000313" key="3">
    <source>
        <dbReference type="EMBL" id="RYR62449.1"/>
    </source>
</evidence>
<protein>
    <submittedName>
        <fullName evidence="3">Uncharacterized protein</fullName>
    </submittedName>
</protein>
<feature type="region of interest" description="Disordered" evidence="1">
    <location>
        <begin position="136"/>
        <end position="163"/>
    </location>
</feature>
<keyword evidence="2" id="KW-0472">Membrane</keyword>
<proteinExistence type="predicted"/>
<reference evidence="3 4" key="1">
    <citation type="submission" date="2019-01" db="EMBL/GenBank/DDBJ databases">
        <title>Sequencing of cultivated peanut Arachis hypogaea provides insights into genome evolution and oil improvement.</title>
        <authorList>
            <person name="Chen X."/>
        </authorList>
    </citation>
    <scope>NUCLEOTIDE SEQUENCE [LARGE SCALE GENOMIC DNA]</scope>
    <source>
        <strain evidence="4">cv. Fuhuasheng</strain>
        <tissue evidence="3">Leaves</tissue>
    </source>
</reference>
<dbReference type="Proteomes" id="UP000289738">
    <property type="component" value="Chromosome A04"/>
</dbReference>
<evidence type="ECO:0000256" key="1">
    <source>
        <dbReference type="SAM" id="MobiDB-lite"/>
    </source>
</evidence>
<comment type="caution">
    <text evidence="3">The sequence shown here is derived from an EMBL/GenBank/DDBJ whole genome shotgun (WGS) entry which is preliminary data.</text>
</comment>
<evidence type="ECO:0000313" key="4">
    <source>
        <dbReference type="Proteomes" id="UP000289738"/>
    </source>
</evidence>
<feature type="region of interest" description="Disordered" evidence="1">
    <location>
        <begin position="89"/>
        <end position="114"/>
    </location>
</feature>
<gene>
    <name evidence="3" type="ORF">Ahy_A04g020057</name>
</gene>
<accession>A0A445DH03</accession>
<feature type="transmembrane region" description="Helical" evidence="2">
    <location>
        <begin position="46"/>
        <end position="69"/>
    </location>
</feature>
<dbReference type="AlphaFoldDB" id="A0A445DH03"/>
<feature type="transmembrane region" description="Helical" evidence="2">
    <location>
        <begin position="7"/>
        <end position="26"/>
    </location>
</feature>
<name>A0A445DH03_ARAHY</name>
<organism evidence="3 4">
    <name type="scientific">Arachis hypogaea</name>
    <name type="common">Peanut</name>
    <dbReference type="NCBI Taxonomy" id="3818"/>
    <lineage>
        <taxon>Eukaryota</taxon>
        <taxon>Viridiplantae</taxon>
        <taxon>Streptophyta</taxon>
        <taxon>Embryophyta</taxon>
        <taxon>Tracheophyta</taxon>
        <taxon>Spermatophyta</taxon>
        <taxon>Magnoliopsida</taxon>
        <taxon>eudicotyledons</taxon>
        <taxon>Gunneridae</taxon>
        <taxon>Pentapetalae</taxon>
        <taxon>rosids</taxon>
        <taxon>fabids</taxon>
        <taxon>Fabales</taxon>
        <taxon>Fabaceae</taxon>
        <taxon>Papilionoideae</taxon>
        <taxon>50 kb inversion clade</taxon>
        <taxon>dalbergioids sensu lato</taxon>
        <taxon>Dalbergieae</taxon>
        <taxon>Pterocarpus clade</taxon>
        <taxon>Arachis</taxon>
    </lineage>
</organism>
<keyword evidence="2" id="KW-0812">Transmembrane</keyword>
<dbReference type="EMBL" id="SDMP01000004">
    <property type="protein sequence ID" value="RYR62449.1"/>
    <property type="molecule type" value="Genomic_DNA"/>
</dbReference>
<evidence type="ECO:0000256" key="2">
    <source>
        <dbReference type="SAM" id="Phobius"/>
    </source>
</evidence>
<keyword evidence="2" id="KW-1133">Transmembrane helix</keyword>